<proteinExistence type="predicted"/>
<keyword evidence="3" id="KW-1185">Reference proteome</keyword>
<dbReference type="Proteomes" id="UP001239445">
    <property type="component" value="Unassembled WGS sequence"/>
</dbReference>
<dbReference type="PANTHER" id="PTHR24148:SF82">
    <property type="entry name" value="HETEROKARYON INCOMPATIBILITY DOMAIN-CONTAINING PROTEIN"/>
    <property type="match status" value="1"/>
</dbReference>
<evidence type="ECO:0000313" key="2">
    <source>
        <dbReference type="EMBL" id="KAK1750489.1"/>
    </source>
</evidence>
<evidence type="ECO:0000259" key="1">
    <source>
        <dbReference type="Pfam" id="PF06985"/>
    </source>
</evidence>
<dbReference type="InterPro" id="IPR010730">
    <property type="entry name" value="HET"/>
</dbReference>
<dbReference type="InterPro" id="IPR052895">
    <property type="entry name" value="HetReg/Transcr_Mod"/>
</dbReference>
<dbReference type="PANTHER" id="PTHR24148">
    <property type="entry name" value="ANKYRIN REPEAT DOMAIN-CONTAINING PROTEIN 39 HOMOLOG-RELATED"/>
    <property type="match status" value="1"/>
</dbReference>
<dbReference type="Pfam" id="PF26639">
    <property type="entry name" value="Het-6_barrel"/>
    <property type="match status" value="1"/>
</dbReference>
<name>A0AAJ0B2I4_9PEZI</name>
<comment type="caution">
    <text evidence="2">The sequence shown here is derived from an EMBL/GenBank/DDBJ whole genome shotgun (WGS) entry which is preliminary data.</text>
</comment>
<sequence>MAIYTPLKVPNREIRLLLLRPGTAEQPLYCSLSVVSLDNAVTYEALSYVWGSSDSNTSIELDGEPFRVTPNLHAALKRLRHVDKTRTLWVDAVCINQADTAEKNAQVSMMSSIYGGATAALLWLGEEPDVPVPIVNAAEADRMVREADKHLLDLAAALDTWQWEDPDMAALSGDLRRVTETQAQADSADEFLITPTRPHIWYGDDRDLSALSEASENPNLRADSIFHAFALFRLLAANHHLDSIPYLVINPDRQSTHLYPANALPAAFWLITRSWWSRIWTVQECILPRRCTVLYGPVSMPWDVLLDGLFNFQHHRDTCCAQLPGVHDMLNAPLETVLELRALRMSRGGVSLARLLPKFRYREATDPRDKVYALLPLVTEWYGAMPLVPAYEKPVEEVYTETVGGLIRISASLDVLCRPPDLAEQLKLPSLPSWVIDLNWAGPAGASLDRLEKQLPLYDACGDTTLSNAQFYDGGKVLALEGLRIDRLKRCSTLAMYRNRLDAINCINWWHKVAEEELGKIDFRWSERFARTLCADTTLTHGPEERHNGFRRAAESDYQDIGVWLDRIRSCSPNEPDDENGGRLSRVVKAAIQMRVFVVTEKNRMGLVPNSARITFPRPDEIFIFPGGKSPFILRDVGIREIPGVGLQPCYSFLGDCYIDGVMDGEGIGDLNAEKKTVYIV</sequence>
<feature type="domain" description="Heterokaryon incompatibility" evidence="1">
    <location>
        <begin position="43"/>
        <end position="129"/>
    </location>
</feature>
<dbReference type="Pfam" id="PF06985">
    <property type="entry name" value="HET"/>
    <property type="match status" value="1"/>
</dbReference>
<dbReference type="EMBL" id="MU839846">
    <property type="protein sequence ID" value="KAK1750489.1"/>
    <property type="molecule type" value="Genomic_DNA"/>
</dbReference>
<protein>
    <submittedName>
        <fullName evidence="2">Heterokaryon incompatibility protein-domain-containing protein</fullName>
    </submittedName>
</protein>
<reference evidence="2" key="1">
    <citation type="submission" date="2023-06" db="EMBL/GenBank/DDBJ databases">
        <title>Genome-scale phylogeny and comparative genomics of the fungal order Sordariales.</title>
        <authorList>
            <consortium name="Lawrence Berkeley National Laboratory"/>
            <person name="Hensen N."/>
            <person name="Bonometti L."/>
            <person name="Westerberg I."/>
            <person name="Brannstrom I.O."/>
            <person name="Guillou S."/>
            <person name="Cros-Aarteil S."/>
            <person name="Calhoun S."/>
            <person name="Haridas S."/>
            <person name="Kuo A."/>
            <person name="Mondo S."/>
            <person name="Pangilinan J."/>
            <person name="Riley R."/>
            <person name="Labutti K."/>
            <person name="Andreopoulos B."/>
            <person name="Lipzen A."/>
            <person name="Chen C."/>
            <person name="Yanf M."/>
            <person name="Daum C."/>
            <person name="Ng V."/>
            <person name="Clum A."/>
            <person name="Steindorff A."/>
            <person name="Ohm R."/>
            <person name="Martin F."/>
            <person name="Silar P."/>
            <person name="Natvig D."/>
            <person name="Lalanne C."/>
            <person name="Gautier V."/>
            <person name="Ament-Velasquez S.L."/>
            <person name="Kruys A."/>
            <person name="Hutchinson M.I."/>
            <person name="Powell A.J."/>
            <person name="Barry K."/>
            <person name="Miller A.N."/>
            <person name="Grigoriev I.V."/>
            <person name="Debuchy R."/>
            <person name="Gladieux P."/>
            <person name="Thoren M.H."/>
            <person name="Johannesson H."/>
        </authorList>
    </citation>
    <scope>NUCLEOTIDE SEQUENCE</scope>
    <source>
        <strain evidence="2">PSN4</strain>
    </source>
</reference>
<evidence type="ECO:0000313" key="3">
    <source>
        <dbReference type="Proteomes" id="UP001239445"/>
    </source>
</evidence>
<gene>
    <name evidence="2" type="ORF">QBC47DRAFT_393572</name>
</gene>
<organism evidence="2 3">
    <name type="scientific">Echria macrotheca</name>
    <dbReference type="NCBI Taxonomy" id="438768"/>
    <lineage>
        <taxon>Eukaryota</taxon>
        <taxon>Fungi</taxon>
        <taxon>Dikarya</taxon>
        <taxon>Ascomycota</taxon>
        <taxon>Pezizomycotina</taxon>
        <taxon>Sordariomycetes</taxon>
        <taxon>Sordariomycetidae</taxon>
        <taxon>Sordariales</taxon>
        <taxon>Schizotheciaceae</taxon>
        <taxon>Echria</taxon>
    </lineage>
</organism>
<dbReference type="AlphaFoldDB" id="A0AAJ0B2I4"/>
<accession>A0AAJ0B2I4</accession>